<reference evidence="1" key="1">
    <citation type="submission" date="2017-02" db="UniProtKB">
        <authorList>
            <consortium name="WormBaseParasite"/>
        </authorList>
    </citation>
    <scope>IDENTIFICATION</scope>
</reference>
<dbReference type="WBParaSite" id="HPLM_0000287901-mRNA-1">
    <property type="protein sequence ID" value="HPLM_0000287901-mRNA-1"/>
    <property type="gene ID" value="HPLM_0000287901"/>
</dbReference>
<proteinExistence type="predicted"/>
<protein>
    <submittedName>
        <fullName evidence="1">Family with sequence similarity 122B</fullName>
    </submittedName>
</protein>
<sequence>LETLKSCFLSRTSSRRCLLESVLEVELQHPPEALQLPLPLLQLLQQPRQRRRKSPRRSPTTTWDSAFSIESVVGCY</sequence>
<evidence type="ECO:0000313" key="1">
    <source>
        <dbReference type="WBParaSite" id="HPLM_0000287901-mRNA-1"/>
    </source>
</evidence>
<dbReference type="AlphaFoldDB" id="A0A0N4W005"/>
<name>A0A0N4W005_HAEPC</name>
<accession>A0A0N4W005</accession>
<organism evidence="1">
    <name type="scientific">Haemonchus placei</name>
    <name type="common">Barber's pole worm</name>
    <dbReference type="NCBI Taxonomy" id="6290"/>
    <lineage>
        <taxon>Eukaryota</taxon>
        <taxon>Metazoa</taxon>
        <taxon>Ecdysozoa</taxon>
        <taxon>Nematoda</taxon>
        <taxon>Chromadorea</taxon>
        <taxon>Rhabditida</taxon>
        <taxon>Rhabditina</taxon>
        <taxon>Rhabditomorpha</taxon>
        <taxon>Strongyloidea</taxon>
        <taxon>Trichostrongylidae</taxon>
        <taxon>Haemonchus</taxon>
    </lineage>
</organism>